<dbReference type="Pfam" id="PF10672">
    <property type="entry name" value="Methyltrans_SAM"/>
    <property type="match status" value="1"/>
</dbReference>
<dbReference type="InterPro" id="IPR017244">
    <property type="entry name" value="23SrRNA_methyltr_KL"/>
</dbReference>
<evidence type="ECO:0000256" key="7">
    <source>
        <dbReference type="PROSITE-ProRule" id="PRU00529"/>
    </source>
</evidence>
<dbReference type="Gene3D" id="3.40.50.150">
    <property type="entry name" value="Vaccinia Virus protein VP39"/>
    <property type="match status" value="2"/>
</dbReference>
<dbReference type="PROSITE" id="PS00092">
    <property type="entry name" value="N6_MTASE"/>
    <property type="match status" value="1"/>
</dbReference>
<gene>
    <name evidence="6 9" type="primary">rlmL</name>
    <name evidence="9" type="ORF">PITCH_A580009</name>
</gene>
<dbReference type="Gene3D" id="3.30.750.80">
    <property type="entry name" value="RNA methyltransferase domain (HRMD) like"/>
    <property type="match status" value="1"/>
</dbReference>
<dbReference type="GO" id="GO:0005737">
    <property type="term" value="C:cytoplasm"/>
    <property type="evidence" value="ECO:0007669"/>
    <property type="project" value="UniProtKB-SubCell"/>
</dbReference>
<evidence type="ECO:0000256" key="3">
    <source>
        <dbReference type="ARBA" id="ARBA00022603"/>
    </source>
</evidence>
<evidence type="ECO:0000259" key="8">
    <source>
        <dbReference type="PROSITE" id="PS51165"/>
    </source>
</evidence>
<dbReference type="PANTHER" id="PTHR47313:SF1">
    <property type="entry name" value="RIBOSOMAL RNA LARGE SUBUNIT METHYLTRANSFERASE K_L"/>
    <property type="match status" value="1"/>
</dbReference>
<dbReference type="Pfam" id="PF22020">
    <property type="entry name" value="RlmL_1st"/>
    <property type="match status" value="1"/>
</dbReference>
<dbReference type="EC" id="2.1.1.264" evidence="6"/>
<dbReference type="GO" id="GO:0052915">
    <property type="term" value="F:23S rRNA (guanine(2445)-N(2))-methyltransferase activity"/>
    <property type="evidence" value="ECO:0007669"/>
    <property type="project" value="UniProtKB-UniRule"/>
</dbReference>
<dbReference type="GO" id="GO:0003723">
    <property type="term" value="F:RNA binding"/>
    <property type="evidence" value="ECO:0007669"/>
    <property type="project" value="UniProtKB-UniRule"/>
</dbReference>
<evidence type="ECO:0000313" key="9">
    <source>
        <dbReference type="EMBL" id="SPD75406.1"/>
    </source>
</evidence>
<dbReference type="InterPro" id="IPR002052">
    <property type="entry name" value="DNA_methylase_N6_adenine_CS"/>
</dbReference>
<dbReference type="InterPro" id="IPR004114">
    <property type="entry name" value="THUMP_dom"/>
</dbReference>
<keyword evidence="2 6" id="KW-0698">rRNA processing</keyword>
<dbReference type="Gene3D" id="3.30.2130.30">
    <property type="match status" value="1"/>
</dbReference>
<dbReference type="SMART" id="SM00981">
    <property type="entry name" value="THUMP"/>
    <property type="match status" value="1"/>
</dbReference>
<protein>
    <recommendedName>
        <fullName evidence="6">Ribosomal RNA large subunit methyltransferase K/L</fullName>
    </recommendedName>
    <domain>
        <recommendedName>
            <fullName evidence="6">23S rRNA m2G2445 methyltransferase</fullName>
            <ecNumber evidence="6">2.1.1.173</ecNumber>
        </recommendedName>
        <alternativeName>
            <fullName evidence="6">rRNA (guanine-N(2)-)-methyltransferase RlmL</fullName>
        </alternativeName>
    </domain>
    <domain>
        <recommendedName>
            <fullName evidence="6">23S rRNA m7G2069 methyltransferase</fullName>
            <ecNumber evidence="6">2.1.1.264</ecNumber>
        </recommendedName>
        <alternativeName>
            <fullName evidence="6">rRNA (guanine-N(7)-)-methyltransferase RlmK</fullName>
        </alternativeName>
    </domain>
</protein>
<accession>A0A445N0Y3</accession>
<keyword evidence="3 6" id="KW-0489">Methyltransferase</keyword>
<keyword evidence="7" id="KW-0694">RNA-binding</keyword>
<comment type="similarity">
    <text evidence="6">Belongs to the methyltransferase superfamily. RlmKL family.</text>
</comment>
<dbReference type="InterPro" id="IPR019614">
    <property type="entry name" value="SAM-dep_methyl-trfase"/>
</dbReference>
<dbReference type="AlphaFoldDB" id="A0A445N0Y3"/>
<dbReference type="Pfam" id="PF01170">
    <property type="entry name" value="UPF0020"/>
    <property type="match status" value="1"/>
</dbReference>
<dbReference type="PANTHER" id="PTHR47313">
    <property type="entry name" value="RIBOSOMAL RNA LARGE SUBUNIT METHYLTRANSFERASE K/L"/>
    <property type="match status" value="1"/>
</dbReference>
<dbReference type="CDD" id="cd02440">
    <property type="entry name" value="AdoMet_MTases"/>
    <property type="match status" value="1"/>
</dbReference>
<dbReference type="InterPro" id="IPR029063">
    <property type="entry name" value="SAM-dependent_MTases_sf"/>
</dbReference>
<comment type="catalytic activity">
    <reaction evidence="6">
        <text>guanosine(2445) in 23S rRNA + S-adenosyl-L-methionine = N(2)-methylguanosine(2445) in 23S rRNA + S-adenosyl-L-homocysteine + H(+)</text>
        <dbReference type="Rhea" id="RHEA:42740"/>
        <dbReference type="Rhea" id="RHEA-COMP:10215"/>
        <dbReference type="Rhea" id="RHEA-COMP:10216"/>
        <dbReference type="ChEBI" id="CHEBI:15378"/>
        <dbReference type="ChEBI" id="CHEBI:57856"/>
        <dbReference type="ChEBI" id="CHEBI:59789"/>
        <dbReference type="ChEBI" id="CHEBI:74269"/>
        <dbReference type="ChEBI" id="CHEBI:74481"/>
        <dbReference type="EC" id="2.1.1.173"/>
    </reaction>
</comment>
<evidence type="ECO:0000256" key="4">
    <source>
        <dbReference type="ARBA" id="ARBA00022679"/>
    </source>
</evidence>
<dbReference type="InterPro" id="IPR000241">
    <property type="entry name" value="RlmKL-like_Mtase"/>
</dbReference>
<dbReference type="PROSITE" id="PS51165">
    <property type="entry name" value="THUMP"/>
    <property type="match status" value="1"/>
</dbReference>
<keyword evidence="5 6" id="KW-0949">S-adenosyl-L-methionine</keyword>
<keyword evidence="4 6" id="KW-0808">Transferase</keyword>
<dbReference type="InterPro" id="IPR053943">
    <property type="entry name" value="RlmKL-like_Mtase_CS"/>
</dbReference>
<evidence type="ECO:0000256" key="6">
    <source>
        <dbReference type="HAMAP-Rule" id="MF_01858"/>
    </source>
</evidence>
<sequence length="717" mass="81495">MKFKCFATCPKGLEELLAAELEALGVEGPRQTRAGVHFEGDLTTAYRVCLWSRLANRVFMPLADFTAKTTDELYEQVRLHVNWYDHMDVGGSLAVDFSAAGSNRFHSHYAALRIKDAIVDQFNDRFGRRPSVDTERPDIRINVYMKHDSATLSLDLSGDSLHRRGYRTEAGAAPMKENLAAAVLIRAGWQELAKGGAALVDPMCGSGTLLIEAAMMALDIAPGLNRKYFGFINWKQHDQASWRLLLQEARKRARAGATGAHPVFVGSDSDPDAIRLARANSQRAGLSEYISLEKKDLSLLNAPVGVQQGLVVANPPYGERLGEKQSLVSLYRLLGERLKDGFVDWQAAILTANPDLCKNMGIRSKKHYQFYNGALACRLLNFEVNESWYMHEKPSRISGPMATIALDTGSEMFANRIRKNMKNIGRWAAREGISCFRLYDADMPEYAVAIDLYNDWVHVQEYQAPETIDPADAKRRLNQVITALRQVLDAPADHIILKIRKRTRGKDQYQRLNDSERFFEVQENGLKFLVNLTDYQDAGLFLDHRIARQMIRKYAEKRRMLNLFCYTATATVYAAAGGATHTTSVDMSYGYLEWARKNLALNGYDTKNHLLIRDDCLKWVCNHKDRYDLIFLDPPTFSNSRRMEESFDIQRDHVKLISQVIRLLAPDGLLIFSCNRHKFRLETDALSGLQIKDVTLDTIPKDFERNKRIHHCFEIRN</sequence>
<evidence type="ECO:0000256" key="5">
    <source>
        <dbReference type="ARBA" id="ARBA00022691"/>
    </source>
</evidence>
<dbReference type="EC" id="2.1.1.173" evidence="6"/>
<organism evidence="9">
    <name type="scientific">uncultured Desulfobacterium sp</name>
    <dbReference type="NCBI Taxonomy" id="201089"/>
    <lineage>
        <taxon>Bacteria</taxon>
        <taxon>Pseudomonadati</taxon>
        <taxon>Thermodesulfobacteriota</taxon>
        <taxon>Desulfobacteria</taxon>
        <taxon>Desulfobacterales</taxon>
        <taxon>Desulfobacteriaceae</taxon>
        <taxon>Desulfobacterium</taxon>
        <taxon>environmental samples</taxon>
    </lineage>
</organism>
<comment type="subcellular location">
    <subcellularLocation>
        <location evidence="6">Cytoplasm</location>
    </subcellularLocation>
</comment>
<dbReference type="InterPro" id="IPR054170">
    <property type="entry name" value="RlmL_1st"/>
</dbReference>
<dbReference type="EMBL" id="OJIN01000201">
    <property type="protein sequence ID" value="SPD75406.1"/>
    <property type="molecule type" value="Genomic_DNA"/>
</dbReference>
<dbReference type="NCBIfam" id="NF008748">
    <property type="entry name" value="PRK11783.1"/>
    <property type="match status" value="1"/>
</dbReference>
<comment type="catalytic activity">
    <reaction evidence="6">
        <text>guanosine(2069) in 23S rRNA + S-adenosyl-L-methionine = N(2)-methylguanosine(2069) in 23S rRNA + S-adenosyl-L-homocysteine + H(+)</text>
        <dbReference type="Rhea" id="RHEA:43772"/>
        <dbReference type="Rhea" id="RHEA-COMP:10688"/>
        <dbReference type="Rhea" id="RHEA-COMP:10689"/>
        <dbReference type="ChEBI" id="CHEBI:15378"/>
        <dbReference type="ChEBI" id="CHEBI:57856"/>
        <dbReference type="ChEBI" id="CHEBI:59789"/>
        <dbReference type="ChEBI" id="CHEBI:74269"/>
        <dbReference type="ChEBI" id="CHEBI:74481"/>
        <dbReference type="EC" id="2.1.1.264"/>
    </reaction>
</comment>
<dbReference type="HAMAP" id="MF_01858">
    <property type="entry name" value="23SrRNA_methyltr_KL"/>
    <property type="match status" value="1"/>
</dbReference>
<evidence type="ECO:0000256" key="2">
    <source>
        <dbReference type="ARBA" id="ARBA00022552"/>
    </source>
</evidence>
<dbReference type="GO" id="GO:0070043">
    <property type="term" value="F:rRNA (guanine-N7-)-methyltransferase activity"/>
    <property type="evidence" value="ECO:0007669"/>
    <property type="project" value="UniProtKB-UniRule"/>
</dbReference>
<evidence type="ECO:0000256" key="1">
    <source>
        <dbReference type="ARBA" id="ARBA00022490"/>
    </source>
</evidence>
<dbReference type="SUPFAM" id="SSF53335">
    <property type="entry name" value="S-adenosyl-L-methionine-dependent methyltransferases"/>
    <property type="match status" value="2"/>
</dbReference>
<name>A0A445N0Y3_9BACT</name>
<feature type="domain" description="THUMP" evidence="8">
    <location>
        <begin position="44"/>
        <end position="156"/>
    </location>
</feature>
<reference evidence="9" key="1">
    <citation type="submission" date="2018-01" db="EMBL/GenBank/DDBJ databases">
        <authorList>
            <person name="Regsiter A."/>
            <person name="William W."/>
        </authorList>
    </citation>
    <scope>NUCLEOTIDE SEQUENCE</scope>
    <source>
        <strain evidence="9">TRIP AH-1</strain>
    </source>
</reference>
<dbReference type="PIRSF" id="PIRSF037618">
    <property type="entry name" value="RNA_Mtase_bacteria_prd"/>
    <property type="match status" value="1"/>
</dbReference>
<dbReference type="Pfam" id="PF02926">
    <property type="entry name" value="THUMP"/>
    <property type="match status" value="1"/>
</dbReference>
<proteinExistence type="inferred from homology"/>
<dbReference type="CDD" id="cd11715">
    <property type="entry name" value="THUMP_AdoMetMT"/>
    <property type="match status" value="1"/>
</dbReference>
<comment type="function">
    <text evidence="6">Specifically methylates the guanine in position 2445 (m2G2445) and the guanine in position 2069 (m7G2069) of 23S rRNA.</text>
</comment>
<dbReference type="PROSITE" id="PS01261">
    <property type="entry name" value="UPF0020"/>
    <property type="match status" value="1"/>
</dbReference>
<keyword evidence="1 6" id="KW-0963">Cytoplasm</keyword>